<keyword evidence="6" id="KW-1185">Reference proteome</keyword>
<dbReference type="Gene3D" id="1.10.10.10">
    <property type="entry name" value="Winged helix-like DNA-binding domain superfamily/Winged helix DNA-binding domain"/>
    <property type="match status" value="1"/>
</dbReference>
<proteinExistence type="predicted"/>
<dbReference type="GO" id="GO:0003677">
    <property type="term" value="F:DNA binding"/>
    <property type="evidence" value="ECO:0007669"/>
    <property type="project" value="UniProtKB-KW"/>
</dbReference>
<keyword evidence="2" id="KW-0238">DNA-binding</keyword>
<dbReference type="PANTHER" id="PTHR33164:SF57">
    <property type="entry name" value="MARR-FAMILY TRANSCRIPTIONAL REGULATOR"/>
    <property type="match status" value="1"/>
</dbReference>
<dbReference type="PROSITE" id="PS01117">
    <property type="entry name" value="HTH_MARR_1"/>
    <property type="match status" value="1"/>
</dbReference>
<accession>H0UP98</accession>
<dbReference type="InterPro" id="IPR039422">
    <property type="entry name" value="MarR/SlyA-like"/>
</dbReference>
<evidence type="ECO:0000313" key="5">
    <source>
        <dbReference type="EMBL" id="EHM09511.1"/>
    </source>
</evidence>
<evidence type="ECO:0000256" key="1">
    <source>
        <dbReference type="ARBA" id="ARBA00023015"/>
    </source>
</evidence>
<dbReference type="HOGENOM" id="CLU_083287_27_8_0"/>
<dbReference type="Proteomes" id="UP000005730">
    <property type="component" value="Chromosome"/>
</dbReference>
<dbReference type="InterPro" id="IPR036388">
    <property type="entry name" value="WH-like_DNA-bd_sf"/>
</dbReference>
<dbReference type="GO" id="GO:0006950">
    <property type="term" value="P:response to stress"/>
    <property type="evidence" value="ECO:0007669"/>
    <property type="project" value="TreeGrafter"/>
</dbReference>
<dbReference type="PANTHER" id="PTHR33164">
    <property type="entry name" value="TRANSCRIPTIONAL REGULATOR, MARR FAMILY"/>
    <property type="match status" value="1"/>
</dbReference>
<dbReference type="eggNOG" id="COG1846">
    <property type="taxonomic scope" value="Bacteria"/>
</dbReference>
<dbReference type="RefSeq" id="WP_006583005.1">
    <property type="nucleotide sequence ID" value="NZ_CM001377.1"/>
</dbReference>
<dbReference type="EMBL" id="CM001377">
    <property type="protein sequence ID" value="EHM09511.1"/>
    <property type="molecule type" value="Genomic_DNA"/>
</dbReference>
<dbReference type="InterPro" id="IPR023187">
    <property type="entry name" value="Tscrpt_reg_MarR-type_CS"/>
</dbReference>
<name>H0UP98_9BACT</name>
<dbReference type="PROSITE" id="PS50995">
    <property type="entry name" value="HTH_MARR_2"/>
    <property type="match status" value="1"/>
</dbReference>
<keyword evidence="1" id="KW-0805">Transcription regulation</keyword>
<reference evidence="5 6" key="1">
    <citation type="submission" date="2011-10" db="EMBL/GenBank/DDBJ databases">
        <title>The Noncontiguous Finished genome of Thermanaerovibrio velox DSM 12556.</title>
        <authorList>
            <consortium name="US DOE Joint Genome Institute (JGI-PGF)"/>
            <person name="Lucas S."/>
            <person name="Copeland A."/>
            <person name="Lapidus A."/>
            <person name="Glavina del Rio T."/>
            <person name="Dalin E."/>
            <person name="Tice H."/>
            <person name="Bruce D."/>
            <person name="Goodwin L."/>
            <person name="Pitluck S."/>
            <person name="Peters L."/>
            <person name="Mikhailova N."/>
            <person name="Teshima H."/>
            <person name="Kyrpides N."/>
            <person name="Mavromatis K."/>
            <person name="Ivanova N."/>
            <person name="Markowitz V."/>
            <person name="Cheng J.-F."/>
            <person name="Hugenholtz P."/>
            <person name="Woyke T."/>
            <person name="Wu D."/>
            <person name="Spring S."/>
            <person name="Brambilla E.-M."/>
            <person name="Klenk H.-P."/>
            <person name="Eisen J.A."/>
        </authorList>
    </citation>
    <scope>NUCLEOTIDE SEQUENCE [LARGE SCALE GENOMIC DNA]</scope>
    <source>
        <strain evidence="5 6">DSM 12556</strain>
    </source>
</reference>
<dbReference type="STRING" id="926567.TheveDRAFT_0341"/>
<dbReference type="InterPro" id="IPR036390">
    <property type="entry name" value="WH_DNA-bd_sf"/>
</dbReference>
<dbReference type="SUPFAM" id="SSF46785">
    <property type="entry name" value="Winged helix' DNA-binding domain"/>
    <property type="match status" value="1"/>
</dbReference>
<keyword evidence="3" id="KW-0804">Transcription</keyword>
<sequence length="162" mass="17550">MRPSDSGMREKASALRAALRGLVRGLGLLDRDGACCGGVTLAQCHALGEIADSGGLSLMELSRRLGLHKSTVSRTVDPLVEMGLVAQERDPLDRRRYVLSLTAKGVEVERRISATVELRCLRILEALDPASHDKVLSGVEELLMGLRKALEKEEGECDCVDL</sequence>
<dbReference type="SMART" id="SM00347">
    <property type="entry name" value="HTH_MARR"/>
    <property type="match status" value="1"/>
</dbReference>
<evidence type="ECO:0000256" key="2">
    <source>
        <dbReference type="ARBA" id="ARBA00023125"/>
    </source>
</evidence>
<evidence type="ECO:0000313" key="6">
    <source>
        <dbReference type="Proteomes" id="UP000005730"/>
    </source>
</evidence>
<evidence type="ECO:0000256" key="3">
    <source>
        <dbReference type="ARBA" id="ARBA00023163"/>
    </source>
</evidence>
<dbReference type="Pfam" id="PF12802">
    <property type="entry name" value="MarR_2"/>
    <property type="match status" value="1"/>
</dbReference>
<dbReference type="GO" id="GO:0003700">
    <property type="term" value="F:DNA-binding transcription factor activity"/>
    <property type="evidence" value="ECO:0007669"/>
    <property type="project" value="InterPro"/>
</dbReference>
<dbReference type="InterPro" id="IPR000835">
    <property type="entry name" value="HTH_MarR-typ"/>
</dbReference>
<organism evidence="5 6">
    <name type="scientific">Thermanaerovibrio velox DSM 12556</name>
    <dbReference type="NCBI Taxonomy" id="926567"/>
    <lineage>
        <taxon>Bacteria</taxon>
        <taxon>Thermotogati</taxon>
        <taxon>Synergistota</taxon>
        <taxon>Synergistia</taxon>
        <taxon>Synergistales</taxon>
        <taxon>Synergistaceae</taxon>
        <taxon>Thermanaerovibrio</taxon>
    </lineage>
</organism>
<dbReference type="AlphaFoldDB" id="H0UP98"/>
<evidence type="ECO:0000259" key="4">
    <source>
        <dbReference type="PROSITE" id="PS50995"/>
    </source>
</evidence>
<protein>
    <submittedName>
        <fullName evidence="5">Transcriptional regulator</fullName>
    </submittedName>
</protein>
<feature type="domain" description="HTH marR-type" evidence="4">
    <location>
        <begin position="12"/>
        <end position="151"/>
    </location>
</feature>
<dbReference type="OrthoDB" id="5197788at2"/>
<dbReference type="PRINTS" id="PR00598">
    <property type="entry name" value="HTHMARR"/>
</dbReference>
<gene>
    <name evidence="5" type="ORF">TheveDRAFT_0341</name>
</gene>